<dbReference type="AlphaFoldDB" id="A0A5S5CVJ2"/>
<reference evidence="7 8" key="1">
    <citation type="submission" date="2019-07" db="EMBL/GenBank/DDBJ databases">
        <title>Genomic Encyclopedia of Archaeal and Bacterial Type Strains, Phase II (KMG-II): from individual species to whole genera.</title>
        <authorList>
            <person name="Goeker M."/>
        </authorList>
    </citation>
    <scope>NUCLEOTIDE SEQUENCE [LARGE SCALE GENOMIC DNA]</scope>
    <source>
        <strain evidence="7 8">DSM 18850</strain>
    </source>
</reference>
<keyword evidence="2 5" id="KW-0812">Transmembrane</keyword>
<keyword evidence="8" id="KW-1185">Reference proteome</keyword>
<feature type="domain" description="Methylamine utilisation protein MauE" evidence="6">
    <location>
        <begin position="8"/>
        <end position="131"/>
    </location>
</feature>
<feature type="transmembrane region" description="Helical" evidence="5">
    <location>
        <begin position="7"/>
        <end position="26"/>
    </location>
</feature>
<dbReference type="EMBL" id="VNHX01000034">
    <property type="protein sequence ID" value="TYP87753.1"/>
    <property type="molecule type" value="Genomic_DNA"/>
</dbReference>
<protein>
    <submittedName>
        <fullName evidence="7">Methylamine utilization protein MauE</fullName>
    </submittedName>
</protein>
<evidence type="ECO:0000256" key="1">
    <source>
        <dbReference type="ARBA" id="ARBA00004141"/>
    </source>
</evidence>
<feature type="transmembrane region" description="Helical" evidence="5">
    <location>
        <begin position="76"/>
        <end position="99"/>
    </location>
</feature>
<evidence type="ECO:0000256" key="2">
    <source>
        <dbReference type="ARBA" id="ARBA00022692"/>
    </source>
</evidence>
<comment type="subcellular location">
    <subcellularLocation>
        <location evidence="1">Membrane</location>
        <topology evidence="1">Multi-pass membrane protein</topology>
    </subcellularLocation>
</comment>
<evidence type="ECO:0000313" key="7">
    <source>
        <dbReference type="EMBL" id="TYP87753.1"/>
    </source>
</evidence>
<organism evidence="7 8">
    <name type="scientific">Sphingobacterium allocomposti</name>
    <dbReference type="NCBI Taxonomy" id="415956"/>
    <lineage>
        <taxon>Bacteria</taxon>
        <taxon>Pseudomonadati</taxon>
        <taxon>Bacteroidota</taxon>
        <taxon>Sphingobacteriia</taxon>
        <taxon>Sphingobacteriales</taxon>
        <taxon>Sphingobacteriaceae</taxon>
        <taxon>Sphingobacterium</taxon>
    </lineage>
</organism>
<dbReference type="GO" id="GO:0030416">
    <property type="term" value="P:methylamine metabolic process"/>
    <property type="evidence" value="ECO:0007669"/>
    <property type="project" value="InterPro"/>
</dbReference>
<feature type="transmembrane region" description="Helical" evidence="5">
    <location>
        <begin position="51"/>
        <end position="69"/>
    </location>
</feature>
<keyword evidence="3 5" id="KW-1133">Transmembrane helix</keyword>
<evidence type="ECO:0000256" key="5">
    <source>
        <dbReference type="SAM" id="Phobius"/>
    </source>
</evidence>
<dbReference type="Pfam" id="PF07291">
    <property type="entry name" value="MauE"/>
    <property type="match status" value="1"/>
</dbReference>
<name>A0A5S5CVJ2_9SPHI</name>
<dbReference type="Proteomes" id="UP000325105">
    <property type="component" value="Unassembled WGS sequence"/>
</dbReference>
<evidence type="ECO:0000259" key="6">
    <source>
        <dbReference type="Pfam" id="PF07291"/>
    </source>
</evidence>
<dbReference type="RefSeq" id="WP_148910315.1">
    <property type="nucleotide sequence ID" value="NZ_VNHX01000034.1"/>
</dbReference>
<dbReference type="GO" id="GO:0016020">
    <property type="term" value="C:membrane"/>
    <property type="evidence" value="ECO:0007669"/>
    <property type="project" value="UniProtKB-SubCell"/>
</dbReference>
<sequence>MKTKAKHIASFCISTFLTMFWLYVSLDKLWAPARFRAALLRQPFPDWWADVLYWSLPLAELGIAMLFVLQRRRPAFLLSALLLLIFTIYIGLGVAGLYVQRPCGCASVFSGLSWTWHLAVNLGLLGLSIVGRYTTGPPISMSGRGRPRAAIGFRRHVPLRAVAVYHAIIILRKRFPKKFAPFPGRPVRVNLNYTFVALP</sequence>
<gene>
    <name evidence="7" type="ORF">BC792_1345</name>
</gene>
<feature type="transmembrane region" description="Helical" evidence="5">
    <location>
        <begin position="114"/>
        <end position="134"/>
    </location>
</feature>
<evidence type="ECO:0000256" key="4">
    <source>
        <dbReference type="ARBA" id="ARBA00023136"/>
    </source>
</evidence>
<comment type="caution">
    <text evidence="7">The sequence shown here is derived from an EMBL/GenBank/DDBJ whole genome shotgun (WGS) entry which is preliminary data.</text>
</comment>
<evidence type="ECO:0000256" key="3">
    <source>
        <dbReference type="ARBA" id="ARBA00022989"/>
    </source>
</evidence>
<keyword evidence="4 5" id="KW-0472">Membrane</keyword>
<accession>A0A5S5CVJ2</accession>
<dbReference type="InterPro" id="IPR009908">
    <property type="entry name" value="Methylamine_util_MauE"/>
</dbReference>
<proteinExistence type="predicted"/>
<dbReference type="OrthoDB" id="702624at2"/>
<evidence type="ECO:0000313" key="8">
    <source>
        <dbReference type="Proteomes" id="UP000325105"/>
    </source>
</evidence>